<dbReference type="Pfam" id="PF01850">
    <property type="entry name" value="PIN"/>
    <property type="match status" value="1"/>
</dbReference>
<dbReference type="InterPro" id="IPR029060">
    <property type="entry name" value="PIN-like_dom_sf"/>
</dbReference>
<evidence type="ECO:0000313" key="2">
    <source>
        <dbReference type="EMBL" id="VFJ68517.1"/>
    </source>
</evidence>
<name>A0A450TLI0_9GAMM</name>
<dbReference type="EMBL" id="CAADEX010000214">
    <property type="protein sequence ID" value="VFJ68517.1"/>
    <property type="molecule type" value="Genomic_DNA"/>
</dbReference>
<organism evidence="2">
    <name type="scientific">Candidatus Kentrum sp. DK</name>
    <dbReference type="NCBI Taxonomy" id="2126562"/>
    <lineage>
        <taxon>Bacteria</taxon>
        <taxon>Pseudomonadati</taxon>
        <taxon>Pseudomonadota</taxon>
        <taxon>Gammaproteobacteria</taxon>
        <taxon>Candidatus Kentrum</taxon>
    </lineage>
</organism>
<feature type="domain" description="PIN" evidence="1">
    <location>
        <begin position="4"/>
        <end position="118"/>
    </location>
</feature>
<gene>
    <name evidence="2" type="ORF">BECKDK2373B_GA0170837_12141</name>
</gene>
<evidence type="ECO:0000259" key="1">
    <source>
        <dbReference type="Pfam" id="PF01850"/>
    </source>
</evidence>
<dbReference type="InterPro" id="IPR002716">
    <property type="entry name" value="PIN_dom"/>
</dbReference>
<dbReference type="CDD" id="cd18687">
    <property type="entry name" value="PIN_VapC-like"/>
    <property type="match status" value="1"/>
</dbReference>
<reference evidence="2" key="1">
    <citation type="submission" date="2019-02" db="EMBL/GenBank/DDBJ databases">
        <authorList>
            <person name="Gruber-Vodicka R. H."/>
            <person name="Seah K. B. B."/>
        </authorList>
    </citation>
    <scope>NUCLEOTIDE SEQUENCE</scope>
    <source>
        <strain evidence="2">BECK_DK47</strain>
    </source>
</reference>
<accession>A0A450TLI0</accession>
<sequence>MKTVYIETSVVSYLTARPSGNLLAAAWQNATNEWWETRRQHFELFTSQLVLDEAGEGNPEAAQRRLCALAGIPHLPMPEPLTDLATLLLAEGALPKKAADDALHVAVCAYHGIDYLLTWNCRHIDNAEMKPRMRSVCLLHGYTCPEICVPLELMGENDER</sequence>
<dbReference type="AlphaFoldDB" id="A0A450TLI0"/>
<dbReference type="SUPFAM" id="SSF88723">
    <property type="entry name" value="PIN domain-like"/>
    <property type="match status" value="1"/>
</dbReference>
<protein>
    <submittedName>
        <fullName evidence="2">Predicted nucleic acid-binding protein, contains PIN domain</fullName>
    </submittedName>
</protein>
<proteinExistence type="predicted"/>